<dbReference type="InterPro" id="IPR020449">
    <property type="entry name" value="Tscrpt_reg_AraC-type_HTH"/>
</dbReference>
<dbReference type="AlphaFoldDB" id="A0A3D9INY1"/>
<dbReference type="SUPFAM" id="SSF46689">
    <property type="entry name" value="Homeodomain-like"/>
    <property type="match status" value="1"/>
</dbReference>
<dbReference type="InterPro" id="IPR018062">
    <property type="entry name" value="HTH_AraC-typ_CS"/>
</dbReference>
<evidence type="ECO:0000313" key="6">
    <source>
        <dbReference type="Proteomes" id="UP000256977"/>
    </source>
</evidence>
<keyword evidence="3" id="KW-0804">Transcription</keyword>
<keyword evidence="1" id="KW-0805">Transcription regulation</keyword>
<dbReference type="PROSITE" id="PS01124">
    <property type="entry name" value="HTH_ARAC_FAMILY_2"/>
    <property type="match status" value="1"/>
</dbReference>
<evidence type="ECO:0000313" key="5">
    <source>
        <dbReference type="EMBL" id="RED63484.1"/>
    </source>
</evidence>
<dbReference type="EMBL" id="QRDZ01000025">
    <property type="protein sequence ID" value="RED63484.1"/>
    <property type="molecule type" value="Genomic_DNA"/>
</dbReference>
<dbReference type="PANTHER" id="PTHR43280">
    <property type="entry name" value="ARAC-FAMILY TRANSCRIPTIONAL REGULATOR"/>
    <property type="match status" value="1"/>
</dbReference>
<accession>A0A3D9INY1</accession>
<dbReference type="Proteomes" id="UP000256977">
    <property type="component" value="Unassembled WGS sequence"/>
</dbReference>
<dbReference type="OrthoDB" id="2599717at2"/>
<dbReference type="SMART" id="SM00342">
    <property type="entry name" value="HTH_ARAC"/>
    <property type="match status" value="1"/>
</dbReference>
<keyword evidence="6" id="KW-1185">Reference proteome</keyword>
<gene>
    <name evidence="5" type="ORF">DFP98_12531</name>
</gene>
<dbReference type="PANTHER" id="PTHR43280:SF10">
    <property type="entry name" value="REGULATORY PROTEIN POCR"/>
    <property type="match status" value="1"/>
</dbReference>
<dbReference type="SUPFAM" id="SSF51215">
    <property type="entry name" value="Regulatory protein AraC"/>
    <property type="match status" value="1"/>
</dbReference>
<dbReference type="Gene3D" id="1.10.10.60">
    <property type="entry name" value="Homeodomain-like"/>
    <property type="match status" value="1"/>
</dbReference>
<organism evidence="5 6">
    <name type="scientific">Cohnella phaseoli</name>
    <dbReference type="NCBI Taxonomy" id="456490"/>
    <lineage>
        <taxon>Bacteria</taxon>
        <taxon>Bacillati</taxon>
        <taxon>Bacillota</taxon>
        <taxon>Bacilli</taxon>
        <taxon>Bacillales</taxon>
        <taxon>Paenibacillaceae</taxon>
        <taxon>Cohnella</taxon>
    </lineage>
</organism>
<dbReference type="InterPro" id="IPR009057">
    <property type="entry name" value="Homeodomain-like_sf"/>
</dbReference>
<evidence type="ECO:0000256" key="2">
    <source>
        <dbReference type="ARBA" id="ARBA00023125"/>
    </source>
</evidence>
<comment type="caution">
    <text evidence="5">The sequence shown here is derived from an EMBL/GenBank/DDBJ whole genome shotgun (WGS) entry which is preliminary data.</text>
</comment>
<keyword evidence="2 5" id="KW-0238">DNA-binding</keyword>
<evidence type="ECO:0000256" key="1">
    <source>
        <dbReference type="ARBA" id="ARBA00023015"/>
    </source>
</evidence>
<protein>
    <submittedName>
        <fullName evidence="5">AraC-like DNA-binding protein</fullName>
    </submittedName>
</protein>
<dbReference type="RefSeq" id="WP_116063605.1">
    <property type="nucleotide sequence ID" value="NZ_QRDZ01000025.1"/>
</dbReference>
<dbReference type="InterPro" id="IPR037923">
    <property type="entry name" value="HTH-like"/>
</dbReference>
<sequence length="257" mass="30109">MTHIHYVECNTTHSGHFVIDVPVGFHWLLVITKTPAQFWVNGALKEYPAHSAVLYRPLQKVYYQTCGDSFINDWIRFESEEAYITELPLPFGIPFSLNDPEYCSKLFELLVTEHNFNRDYKKSSIDYLLRTLFNKLLESISQEDITPQYYNLLRLRTSIQNNPGDYWTIAKMADYLQISPGYLQSIYKKTFGVSCMDDVINSRIRIAKEYLIHNTQSIAEIASRCGYQNVEHFCRQFKKITGYPPRKFHKHVANQPD</sequence>
<reference evidence="5 6" key="1">
    <citation type="submission" date="2018-07" db="EMBL/GenBank/DDBJ databases">
        <title>Genomic Encyclopedia of Type Strains, Phase III (KMG-III): the genomes of soil and plant-associated and newly described type strains.</title>
        <authorList>
            <person name="Whitman W."/>
        </authorList>
    </citation>
    <scope>NUCLEOTIDE SEQUENCE [LARGE SCALE GENOMIC DNA]</scope>
    <source>
        <strain evidence="5 6">CECT 7287</strain>
    </source>
</reference>
<dbReference type="InterPro" id="IPR018060">
    <property type="entry name" value="HTH_AraC"/>
</dbReference>
<name>A0A3D9INY1_9BACL</name>
<dbReference type="GO" id="GO:0003700">
    <property type="term" value="F:DNA-binding transcription factor activity"/>
    <property type="evidence" value="ECO:0007669"/>
    <property type="project" value="InterPro"/>
</dbReference>
<dbReference type="GO" id="GO:0043565">
    <property type="term" value="F:sequence-specific DNA binding"/>
    <property type="evidence" value="ECO:0007669"/>
    <property type="project" value="InterPro"/>
</dbReference>
<dbReference type="Pfam" id="PF12833">
    <property type="entry name" value="HTH_18"/>
    <property type="match status" value="1"/>
</dbReference>
<dbReference type="PRINTS" id="PR00032">
    <property type="entry name" value="HTHARAC"/>
</dbReference>
<evidence type="ECO:0000259" key="4">
    <source>
        <dbReference type="PROSITE" id="PS01124"/>
    </source>
</evidence>
<feature type="domain" description="HTH araC/xylS-type" evidence="4">
    <location>
        <begin position="153"/>
        <end position="251"/>
    </location>
</feature>
<evidence type="ECO:0000256" key="3">
    <source>
        <dbReference type="ARBA" id="ARBA00023163"/>
    </source>
</evidence>
<dbReference type="PROSITE" id="PS00041">
    <property type="entry name" value="HTH_ARAC_FAMILY_1"/>
    <property type="match status" value="1"/>
</dbReference>
<proteinExistence type="predicted"/>